<evidence type="ECO:0000313" key="1">
    <source>
        <dbReference type="EMBL" id="PEH40510.1"/>
    </source>
</evidence>
<dbReference type="EMBL" id="PDDY01000003">
    <property type="protein sequence ID" value="PEH40510.1"/>
    <property type="molecule type" value="Genomic_DNA"/>
</dbReference>
<protein>
    <submittedName>
        <fullName evidence="1">Uncharacterized protein</fullName>
    </submittedName>
</protein>
<sequence length="136" mass="14798">MLRRNFEIVLAASNVSRIAGSCLSASILLQQHLDKFLGCESVVRGGDGLHDGGAKDTAGVWHGHYWVEGVTPDVFPFLADITADQFGWAPVVVLPLVDARARYIPGDDDLCARAVDVEIDRINQAVYVVDSEFLSQ</sequence>
<accession>A0A2A7SBB1</accession>
<reference evidence="2" key="1">
    <citation type="submission" date="2017-09" db="EMBL/GenBank/DDBJ databases">
        <title>FDA dAtabase for Regulatory Grade micrObial Sequences (FDA-ARGOS): Supporting development and validation of Infectious Disease Dx tests.</title>
        <authorList>
            <person name="Minogue T."/>
            <person name="Wolcott M."/>
            <person name="Wasieloski L."/>
            <person name="Aguilar W."/>
            <person name="Moore D."/>
            <person name="Tallon L."/>
            <person name="Sadzewicz L."/>
            <person name="Ott S."/>
            <person name="Zhao X."/>
            <person name="Nagaraj S."/>
            <person name="Vavikolanu K."/>
            <person name="Aluvathingal J."/>
            <person name="Nadendla S."/>
            <person name="Sichtig H."/>
        </authorList>
    </citation>
    <scope>NUCLEOTIDE SEQUENCE [LARGE SCALE GENOMIC DNA]</scope>
    <source>
        <strain evidence="2">FDAARGOS_390</strain>
    </source>
</reference>
<gene>
    <name evidence="1" type="ORF">CRM94_17205</name>
</gene>
<name>A0A2A7SBB1_BURGA</name>
<dbReference type="AlphaFoldDB" id="A0A2A7SBB1"/>
<proteinExistence type="predicted"/>
<organism evidence="1 2">
    <name type="scientific">Burkholderia gladioli</name>
    <name type="common">Pseudomonas marginata</name>
    <name type="synonym">Phytomonas marginata</name>
    <dbReference type="NCBI Taxonomy" id="28095"/>
    <lineage>
        <taxon>Bacteria</taxon>
        <taxon>Pseudomonadati</taxon>
        <taxon>Pseudomonadota</taxon>
        <taxon>Betaproteobacteria</taxon>
        <taxon>Burkholderiales</taxon>
        <taxon>Burkholderiaceae</taxon>
        <taxon>Burkholderia</taxon>
    </lineage>
</organism>
<comment type="caution">
    <text evidence="1">The sequence shown here is derived from an EMBL/GenBank/DDBJ whole genome shotgun (WGS) entry which is preliminary data.</text>
</comment>
<evidence type="ECO:0000313" key="2">
    <source>
        <dbReference type="Proteomes" id="UP000220629"/>
    </source>
</evidence>
<dbReference type="Proteomes" id="UP000220629">
    <property type="component" value="Unassembled WGS sequence"/>
</dbReference>